<evidence type="ECO:0000313" key="2">
    <source>
        <dbReference type="EMBL" id="SYX85286.1"/>
    </source>
</evidence>
<dbReference type="EMBL" id="LS992241">
    <property type="protein sequence ID" value="SYX85286.1"/>
    <property type="molecule type" value="Genomic_DNA"/>
</dbReference>
<evidence type="ECO:0000313" key="3">
    <source>
        <dbReference type="Proteomes" id="UP000304148"/>
    </source>
</evidence>
<keyword evidence="1" id="KW-1133">Transmembrane helix</keyword>
<evidence type="ECO:0000256" key="1">
    <source>
        <dbReference type="SAM" id="Phobius"/>
    </source>
</evidence>
<dbReference type="Proteomes" id="UP000304148">
    <property type="component" value="Chromosome"/>
</dbReference>
<feature type="transmembrane region" description="Helical" evidence="1">
    <location>
        <begin position="6"/>
        <end position="25"/>
    </location>
</feature>
<keyword evidence="1" id="KW-0812">Transmembrane</keyword>
<accession>A0A383RG89</accession>
<proteinExistence type="predicted"/>
<protein>
    <recommendedName>
        <fullName evidence="4">DUF948 domain-containing protein</fullName>
    </recommendedName>
</protein>
<organism evidence="2 3">
    <name type="scientific">Paenibacillus alvei</name>
    <name type="common">Bacillus alvei</name>
    <dbReference type="NCBI Taxonomy" id="44250"/>
    <lineage>
        <taxon>Bacteria</taxon>
        <taxon>Bacillati</taxon>
        <taxon>Bacillota</taxon>
        <taxon>Bacilli</taxon>
        <taxon>Bacillales</taxon>
        <taxon>Paenibacillaceae</taxon>
        <taxon>Paenibacillus</taxon>
    </lineage>
</organism>
<sequence length="147" mass="16402">MTEWSILLAAIAWSAVCIAAIVLIIRGMRTLGKADASLDEGKQLAHQLQVLTRRAEDVLKETEQMVGTVKEWTHELQRARDIIQRGNDTLERIISHAASQQGTESAWKQRLTDILQLFELGCSIWASIQGKLSRYSHSSSTSPSSEK</sequence>
<reference evidence="3" key="1">
    <citation type="submission" date="2018-08" db="EMBL/GenBank/DDBJ databases">
        <authorList>
            <person name="Chevrot R."/>
        </authorList>
    </citation>
    <scope>NUCLEOTIDE SEQUENCE [LARGE SCALE GENOMIC DNA]</scope>
</reference>
<dbReference type="AlphaFoldDB" id="A0A383RG89"/>
<gene>
    <name evidence="2" type="ORF">PBLR_13708</name>
</gene>
<dbReference type="RefSeq" id="WP_138186974.1">
    <property type="nucleotide sequence ID" value="NZ_LS992241.1"/>
</dbReference>
<name>A0A383RG89_PAEAL</name>
<keyword evidence="1" id="KW-0472">Membrane</keyword>
<evidence type="ECO:0008006" key="4">
    <source>
        <dbReference type="Google" id="ProtNLM"/>
    </source>
</evidence>